<dbReference type="InterPro" id="IPR002942">
    <property type="entry name" value="S4_RNA-bd"/>
</dbReference>
<evidence type="ECO:0000256" key="6">
    <source>
        <dbReference type="RuleBase" id="RU362028"/>
    </source>
</evidence>
<name>A0AAT9G543_9ENTR</name>
<dbReference type="Gene3D" id="3.30.2350.10">
    <property type="entry name" value="Pseudouridine synthase"/>
    <property type="match status" value="1"/>
</dbReference>
<dbReference type="GO" id="GO:0003723">
    <property type="term" value="F:RNA binding"/>
    <property type="evidence" value="ECO:0007669"/>
    <property type="project" value="UniProtKB-KW"/>
</dbReference>
<comment type="catalytic activity">
    <reaction evidence="6">
        <text>a uridine in RNA = a pseudouridine in RNA</text>
        <dbReference type="Rhea" id="RHEA:48348"/>
        <dbReference type="Rhea" id="RHEA-COMP:12068"/>
        <dbReference type="Rhea" id="RHEA-COMP:12069"/>
        <dbReference type="ChEBI" id="CHEBI:65314"/>
        <dbReference type="ChEBI" id="CHEBI:65315"/>
    </reaction>
</comment>
<dbReference type="Pfam" id="PF01479">
    <property type="entry name" value="S4"/>
    <property type="match status" value="1"/>
</dbReference>
<dbReference type="GO" id="GO:0000455">
    <property type="term" value="P:enzyme-directed rRNA pseudouridine synthesis"/>
    <property type="evidence" value="ECO:0007669"/>
    <property type="project" value="TreeGrafter"/>
</dbReference>
<dbReference type="SUPFAM" id="SSF55174">
    <property type="entry name" value="Alpha-L RNA-binding motif"/>
    <property type="match status" value="1"/>
</dbReference>
<reference evidence="8" key="1">
    <citation type="journal article" date="2023" name="Front. Microbiol.">
        <title>Genome analysis of Candidatus Aschnera chinzeii, the bacterial endosymbiont of the blood-sucking bat fly Penicillidia jenynsii (Insecta: Diptera: Nycteribiidae).</title>
        <authorList>
            <person name="Koga R."/>
            <person name="Moriyama M."/>
            <person name="Nozaki T."/>
            <person name="Fukatsu T."/>
        </authorList>
    </citation>
    <scope>NUCLEOTIDE SEQUENCE</scope>
    <source>
        <strain evidence="8">Kw-01</strain>
    </source>
</reference>
<dbReference type="Pfam" id="PF00849">
    <property type="entry name" value="PseudoU_synth_2"/>
    <property type="match status" value="1"/>
</dbReference>
<accession>A0AAT9G543</accession>
<dbReference type="InterPro" id="IPR006225">
    <property type="entry name" value="PsdUridine_synth_RluC/D"/>
</dbReference>
<dbReference type="InterPro" id="IPR006145">
    <property type="entry name" value="PsdUridine_synth_RsuA/RluA"/>
</dbReference>
<dbReference type="PANTHER" id="PTHR21600:SF44">
    <property type="entry name" value="RIBOSOMAL LARGE SUBUNIT PSEUDOURIDINE SYNTHASE D"/>
    <property type="match status" value="1"/>
</dbReference>
<feature type="domain" description="RNA-binding S4" evidence="7">
    <location>
        <begin position="18"/>
        <end position="83"/>
    </location>
</feature>
<dbReference type="CDD" id="cd00165">
    <property type="entry name" value="S4"/>
    <property type="match status" value="1"/>
</dbReference>
<dbReference type="CDD" id="cd02869">
    <property type="entry name" value="PseudoU_synth_RluA_like"/>
    <property type="match status" value="1"/>
</dbReference>
<dbReference type="PROSITE" id="PS50889">
    <property type="entry name" value="S4"/>
    <property type="match status" value="1"/>
</dbReference>
<proteinExistence type="inferred from homology"/>
<dbReference type="AlphaFoldDB" id="A0AAT9G543"/>
<feature type="active site" evidence="4">
    <location>
        <position position="139"/>
    </location>
</feature>
<comment type="similarity">
    <text evidence="1 6">Belongs to the pseudouridine synthase RluA family.</text>
</comment>
<keyword evidence="5" id="KW-0694">RNA-binding</keyword>
<protein>
    <recommendedName>
        <fullName evidence="6">Pseudouridine synthase</fullName>
        <ecNumber evidence="6">5.4.99.-</ecNumber>
    </recommendedName>
</protein>
<dbReference type="InterPro" id="IPR020103">
    <property type="entry name" value="PsdUridine_synth_cat_dom_sf"/>
</dbReference>
<evidence type="ECO:0000256" key="4">
    <source>
        <dbReference type="PIRSR" id="PIRSR606225-1"/>
    </source>
</evidence>
<evidence type="ECO:0000256" key="2">
    <source>
        <dbReference type="ARBA" id="ARBA00023235"/>
    </source>
</evidence>
<gene>
    <name evidence="8" type="primary">rluD</name>
    <name evidence="8" type="ORF">ACHINZ_4870</name>
</gene>
<dbReference type="NCBIfam" id="NF008385">
    <property type="entry name" value="PRK11180.1"/>
    <property type="match status" value="1"/>
</dbReference>
<sequence>MTKMLKIQTKILKSQSGQRLDYALVKLLTIYSRSLIKKWIVNKSVTVNGIIIDKPKQKMLGKECIYINTSYEDQSYWVPENIPLNIIYEDKEILIINKPRNLVVHPGAGNLSGTLLNALLYYYPDIHNVPRAGIVSRLDKNTTGIMIIAKTITSYFYLINAFKKGEIIRNYEAIVNGRIYSDGIINKPIGRHIFKRTRMAVNKSGKIAITHYNIIETYQNHTRVKLQLQSGRTHQIRVHMSYIKHPVFGDPVYGSKILDAKGISKQYLTVIKNFNHQALHAVMLQIIHPITYKVMQWNTTPPDDMIELINILKIHTIT</sequence>
<reference evidence="8" key="2">
    <citation type="submission" date="2023-10" db="EMBL/GenBank/DDBJ databases">
        <authorList>
            <person name="Koga R."/>
            <person name="Fukatsu T."/>
        </authorList>
    </citation>
    <scope>NUCLEOTIDE SEQUENCE</scope>
    <source>
        <strain evidence="8">Kw-01</strain>
    </source>
</reference>
<evidence type="ECO:0000313" key="8">
    <source>
        <dbReference type="EMBL" id="BET44814.1"/>
    </source>
</evidence>
<evidence type="ECO:0000256" key="1">
    <source>
        <dbReference type="ARBA" id="ARBA00010876"/>
    </source>
</evidence>
<dbReference type="NCBIfam" id="TIGR00005">
    <property type="entry name" value="rluA_subfam"/>
    <property type="match status" value="1"/>
</dbReference>
<dbReference type="PANTHER" id="PTHR21600">
    <property type="entry name" value="MITOCHONDRIAL RNA PSEUDOURIDINE SYNTHASE"/>
    <property type="match status" value="1"/>
</dbReference>
<organism evidence="8">
    <name type="scientific">Candidatus Aschnera chinzeii</name>
    <dbReference type="NCBI Taxonomy" id="1485666"/>
    <lineage>
        <taxon>Bacteria</taxon>
        <taxon>Pseudomonadati</taxon>
        <taxon>Pseudomonadota</taxon>
        <taxon>Gammaproteobacteria</taxon>
        <taxon>Enterobacterales</taxon>
        <taxon>Enterobacteriaceae</taxon>
        <taxon>Candidatus Aschnera</taxon>
    </lineage>
</organism>
<evidence type="ECO:0000256" key="5">
    <source>
        <dbReference type="PROSITE-ProRule" id="PRU00182"/>
    </source>
</evidence>
<evidence type="ECO:0000256" key="3">
    <source>
        <dbReference type="ARBA" id="ARBA00036882"/>
    </source>
</evidence>
<dbReference type="EC" id="5.4.99.-" evidence="6"/>
<comment type="function">
    <text evidence="6">Responsible for synthesis of pseudouridine from uracil.</text>
</comment>
<comment type="catalytic activity">
    <reaction evidence="3">
        <text>uridine(1911/1915/1917) in 23S rRNA = pseudouridine(1911/1915/1917) in 23S rRNA</text>
        <dbReference type="Rhea" id="RHEA:42524"/>
        <dbReference type="Rhea" id="RHEA-COMP:10097"/>
        <dbReference type="Rhea" id="RHEA-COMP:10098"/>
        <dbReference type="ChEBI" id="CHEBI:65314"/>
        <dbReference type="ChEBI" id="CHEBI:65315"/>
        <dbReference type="EC" id="5.4.99.23"/>
    </reaction>
</comment>
<dbReference type="GO" id="GO:0160140">
    <property type="term" value="F:23S rRNA pseudouridine(1911/1915/1917) synthase activity"/>
    <property type="evidence" value="ECO:0007669"/>
    <property type="project" value="UniProtKB-EC"/>
</dbReference>
<dbReference type="EMBL" id="AP028961">
    <property type="protein sequence ID" value="BET44814.1"/>
    <property type="molecule type" value="Genomic_DNA"/>
</dbReference>
<evidence type="ECO:0000259" key="7">
    <source>
        <dbReference type="SMART" id="SM00363"/>
    </source>
</evidence>
<dbReference type="InterPro" id="IPR036986">
    <property type="entry name" value="S4_RNA-bd_sf"/>
</dbReference>
<dbReference type="Gene3D" id="3.10.290.10">
    <property type="entry name" value="RNA-binding S4 domain"/>
    <property type="match status" value="1"/>
</dbReference>
<dbReference type="InterPro" id="IPR050188">
    <property type="entry name" value="RluA_PseudoU_synthase"/>
</dbReference>
<dbReference type="SMART" id="SM00363">
    <property type="entry name" value="S4"/>
    <property type="match status" value="1"/>
</dbReference>
<dbReference type="SUPFAM" id="SSF55120">
    <property type="entry name" value="Pseudouridine synthase"/>
    <property type="match status" value="1"/>
</dbReference>
<keyword evidence="2 6" id="KW-0413">Isomerase</keyword>